<dbReference type="InterPro" id="IPR016167">
    <property type="entry name" value="FAD-bd_PCMH_sub1"/>
</dbReference>
<dbReference type="Pfam" id="PF00941">
    <property type="entry name" value="FAD_binding_5"/>
    <property type="match status" value="1"/>
</dbReference>
<gene>
    <name evidence="3" type="ORF">B1H58_14915</name>
</gene>
<protein>
    <submittedName>
        <fullName evidence="3">FAD-binding molybdopterin dehydrogenase</fullName>
    </submittedName>
</protein>
<name>A0A1W6B7X8_9GAMM</name>
<evidence type="ECO:0000313" key="4">
    <source>
        <dbReference type="Proteomes" id="UP000192900"/>
    </source>
</evidence>
<dbReference type="InterPro" id="IPR051312">
    <property type="entry name" value="Diverse_Substr_Oxidored"/>
</dbReference>
<evidence type="ECO:0000313" key="3">
    <source>
        <dbReference type="EMBL" id="ARJ43192.1"/>
    </source>
</evidence>
<dbReference type="InterPro" id="IPR016166">
    <property type="entry name" value="FAD-bd_PCMH"/>
</dbReference>
<dbReference type="EMBL" id="CP019706">
    <property type="protein sequence ID" value="ARJ43192.1"/>
    <property type="molecule type" value="Genomic_DNA"/>
</dbReference>
<sequence>MREFDYLRAEDIASATAATSVPGSRLLAGGTTLIDLMKCDVEQPDRLIDITSLTGMSAIELEENVIRIGSLCKMSQVAQHEALQKIAPAVIQSLTSAASAQLRNMATIGGNIMQRTRCSYFRDAHGYQNCNKRHPGSGCAARTGMNRNHAVLGNSEHCVAVYPGDLAVALTAFDATLQLQALDGSERRVTVEEFLLLPGDRPDQEQDLHAGEIITAIEIPVTAALQRSHYLKVRDRSSYEFAAASAAVGLALEEDGVTLREVRIALGGVATRPWRLRALEQALRGKPFNEQQLRDLAPLAMQEASALAHNGYKITLAPRVIVRALLNAGGIA</sequence>
<reference evidence="3 4" key="1">
    <citation type="submission" date="2017-02" db="EMBL/GenBank/DDBJ databases">
        <title>Complete genome sequence of the drought resistance-promoting endophyte Pantoea alhagi LTYR-11Z.</title>
        <authorList>
            <person name="Zhang L."/>
        </authorList>
    </citation>
    <scope>NUCLEOTIDE SEQUENCE [LARGE SCALE GENOMIC DNA]</scope>
    <source>
        <strain evidence="3 4">LTYR-11Z</strain>
    </source>
</reference>
<dbReference type="SMART" id="SM01092">
    <property type="entry name" value="CO_deh_flav_C"/>
    <property type="match status" value="1"/>
</dbReference>
<dbReference type="InterPro" id="IPR036318">
    <property type="entry name" value="FAD-bd_PCMH-like_sf"/>
</dbReference>
<dbReference type="RefSeq" id="WP_085071248.1">
    <property type="nucleotide sequence ID" value="NZ_CP019706.1"/>
</dbReference>
<dbReference type="SUPFAM" id="SSF56176">
    <property type="entry name" value="FAD-binding/transporter-associated domain-like"/>
    <property type="match status" value="1"/>
</dbReference>
<dbReference type="STRING" id="1891675.B1H58_14915"/>
<dbReference type="InterPro" id="IPR002346">
    <property type="entry name" value="Mopterin_DH_FAD-bd"/>
</dbReference>
<accession>A0A1W6B7X8</accession>
<dbReference type="GO" id="GO:0016491">
    <property type="term" value="F:oxidoreductase activity"/>
    <property type="evidence" value="ECO:0007669"/>
    <property type="project" value="InterPro"/>
</dbReference>
<evidence type="ECO:0000259" key="2">
    <source>
        <dbReference type="PROSITE" id="PS51387"/>
    </source>
</evidence>
<dbReference type="PANTHER" id="PTHR42659:SF9">
    <property type="entry name" value="XANTHINE DEHYDROGENASE FAD-BINDING SUBUNIT XDHB-RELATED"/>
    <property type="match status" value="1"/>
</dbReference>
<dbReference type="Pfam" id="PF03450">
    <property type="entry name" value="CO_deh_flav_C"/>
    <property type="match status" value="1"/>
</dbReference>
<proteinExistence type="predicted"/>
<dbReference type="InterPro" id="IPR036683">
    <property type="entry name" value="CO_DH_flav_C_dom_sf"/>
</dbReference>
<dbReference type="Gene3D" id="3.30.390.50">
    <property type="entry name" value="CO dehydrogenase flavoprotein, C-terminal domain"/>
    <property type="match status" value="1"/>
</dbReference>
<dbReference type="Gene3D" id="3.30.465.10">
    <property type="match status" value="2"/>
</dbReference>
<dbReference type="KEGG" id="palh:B1H58_14915"/>
<keyword evidence="4" id="KW-1185">Reference proteome</keyword>
<dbReference type="AlphaFoldDB" id="A0A1W6B7X8"/>
<keyword evidence="1" id="KW-0285">Flavoprotein</keyword>
<feature type="domain" description="FAD-binding PCMH-type" evidence="2">
    <location>
        <begin position="1"/>
        <end position="224"/>
    </location>
</feature>
<dbReference type="InterPro" id="IPR016169">
    <property type="entry name" value="FAD-bd_PCMH_sub2"/>
</dbReference>
<organism evidence="3 4">
    <name type="scientific">Pantoea alhagi</name>
    <dbReference type="NCBI Taxonomy" id="1891675"/>
    <lineage>
        <taxon>Bacteria</taxon>
        <taxon>Pseudomonadati</taxon>
        <taxon>Pseudomonadota</taxon>
        <taxon>Gammaproteobacteria</taxon>
        <taxon>Enterobacterales</taxon>
        <taxon>Erwiniaceae</taxon>
        <taxon>Pantoea</taxon>
    </lineage>
</organism>
<dbReference type="InterPro" id="IPR005107">
    <property type="entry name" value="CO_DH_flav_C"/>
</dbReference>
<dbReference type="SUPFAM" id="SSF55447">
    <property type="entry name" value="CO dehydrogenase flavoprotein C-terminal domain-like"/>
    <property type="match status" value="1"/>
</dbReference>
<dbReference type="Gene3D" id="3.30.43.10">
    <property type="entry name" value="Uridine Diphospho-n-acetylenolpyruvylglucosamine Reductase, domain 2"/>
    <property type="match status" value="1"/>
</dbReference>
<evidence type="ECO:0000256" key="1">
    <source>
        <dbReference type="ARBA" id="ARBA00022827"/>
    </source>
</evidence>
<dbReference type="OrthoDB" id="9814706at2"/>
<dbReference type="PROSITE" id="PS51387">
    <property type="entry name" value="FAD_PCMH"/>
    <property type="match status" value="1"/>
</dbReference>
<dbReference type="GO" id="GO:0071949">
    <property type="term" value="F:FAD binding"/>
    <property type="evidence" value="ECO:0007669"/>
    <property type="project" value="InterPro"/>
</dbReference>
<keyword evidence="1" id="KW-0274">FAD</keyword>
<dbReference type="PANTHER" id="PTHR42659">
    <property type="entry name" value="XANTHINE DEHYDROGENASE SUBUNIT C-RELATED"/>
    <property type="match status" value="1"/>
</dbReference>
<dbReference type="Proteomes" id="UP000192900">
    <property type="component" value="Chromosome"/>
</dbReference>